<evidence type="ECO:0000313" key="6">
    <source>
        <dbReference type="Proteomes" id="UP000283655"/>
    </source>
</evidence>
<dbReference type="RefSeq" id="WP_119874001.1">
    <property type="nucleotide sequence ID" value="NZ_QZDH01000031.1"/>
</dbReference>
<comment type="caution">
    <text evidence="5">The sequence shown here is derived from an EMBL/GenBank/DDBJ whole genome shotgun (WGS) entry which is preliminary data.</text>
</comment>
<dbReference type="InterPro" id="IPR028907">
    <property type="entry name" value="Tox-PLDMTX_dom"/>
</dbReference>
<dbReference type="Gene3D" id="3.30.200.20">
    <property type="entry name" value="Phosphorylase Kinase, domain 1"/>
    <property type="match status" value="1"/>
</dbReference>
<organism evidence="5 6">
    <name type="scientific">Pectobacterium carotovorum</name>
    <name type="common">Erwinia carotovora</name>
    <dbReference type="NCBI Taxonomy" id="554"/>
    <lineage>
        <taxon>Bacteria</taxon>
        <taxon>Pseudomonadati</taxon>
        <taxon>Pseudomonadota</taxon>
        <taxon>Gammaproteobacteria</taxon>
        <taxon>Enterobacterales</taxon>
        <taxon>Pectobacteriaceae</taxon>
        <taxon>Pectobacterium</taxon>
    </lineage>
</organism>
<dbReference type="Pfam" id="PF15645">
    <property type="entry name" value="Tox-PLDMTX"/>
    <property type="match status" value="1"/>
</dbReference>
<proteinExistence type="predicted"/>
<evidence type="ECO:0000313" key="5">
    <source>
        <dbReference type="EMBL" id="RJL50501.1"/>
    </source>
</evidence>
<dbReference type="Gene3D" id="1.10.510.10">
    <property type="entry name" value="Transferase(Phosphotransferase) domain 1"/>
    <property type="match status" value="1"/>
</dbReference>
<reference evidence="5 6" key="1">
    <citation type="submission" date="2018-09" db="EMBL/GenBank/DDBJ databases">
        <title>Phylogenetic diversity of Pectobacterium and Dickeya strains causing blackleg disease of potato in Morocco.</title>
        <authorList>
            <person name="Oulghazi S."/>
            <person name="Moumni M."/>
            <person name="Faure D."/>
        </authorList>
    </citation>
    <scope>NUCLEOTIDE SEQUENCE [LARGE SCALE GENOMIC DNA]</scope>
    <source>
        <strain evidence="5 6">S1.15.11.2D</strain>
    </source>
</reference>
<evidence type="ECO:0000256" key="1">
    <source>
        <dbReference type="SAM" id="MobiDB-lite"/>
    </source>
</evidence>
<protein>
    <submittedName>
        <fullName evidence="5">Uncharacterized protein</fullName>
    </submittedName>
</protein>
<sequence length="1958" mass="219691">MPPVNPPTPTSSNNISWVSQDSSNPEDQYIWFDAIDHVEMEETWFEGAEAFDPHEEHQAAPSSSAGEAADSLVPFTEDCRWGVQLFVRTLGEYGENRMLSACLSKILPGTPVSLVIAANSLYTAVTERRSIDTAALHALGLASRYLPENINVVSPLAAFIRDTVTGWVGETFLQQFLGNEENHTSTHLFIALAVTAIVAGRWMKDEGTPQRGVLKVPAFMANIFIRASHYWIALGNMAGSLPSGAAIPENTGTSQHAPAFEVDTQVEMTGDVCDATASGTSAPRLTAFSSNSTAHPEAYTRATVQNRPAPASGKNTRLSVPEQAHYQAVEKLRQESGLSDLLYCTNLKTEARQQANKKVITNTHFNTKCDATVYPETLMKEADSIPVHTDIPETQVSSAATSRSVGEPLLPIVMTAATVATTSPYLQALKSKTAIVAGTTMGLFGLTVGGKALWNSLRSPAVRDKDRAVPDTQTLVTNKSVKGESIIQDCTCMRKRELGSNDVPYNDYFISNMPCQKEFEIVTDAPLHNSVEALNEIFHTMNAIVGEKNLRQYDSIEQLKNAQNDHRGKILVRRIENALSEGRRRINNAYQKFINPAEKDEILFYLSDVLKTDNKIALDEAYERLRRTAFQTSILVKNNIHLTAFFERRDKNIPLPSTRDKSPMVLVNKKNPAIIKINLEEVENMIAELLVLQSAAGYNPELMEAFMRQMIMLGGNTQDLVTLPACQNEQGLSLGSYQRAQLYFAIKNQPAQALAGNWSVYPDDNAVWEILNKTHNVTLTDKMRDEAKDKLQNRQDEYYQRKTGKSDLSPHEQQEIVNTIAWIYTGSEIDFEAMKFFIDPVYRADIMTANTDSATIYLRDIGEEGIQAARIENSLSANTLFIDFKQKAQELRNSFSDPYKVAKNIARDKVYQRTGQSLDPDKIFLHQFKQSQTVKDSSSFTGYTHNGQPIHSETLTQAFMDNFKVFRRRQFNSLMNLLNRGAASAVENGYIPDHLDNPELTAPFVTGPDKLSGLYQVDASATHFGAENEVKYLPSVLKNDIYDANVMKQIEEQQQEFWSENSEAWRAMAKGQFIEEARLAYINNALSQQAYETAIKGGAANIILYEPVTMRELNESAAADPSVEVSFLNVRTLSSSFSLMEPEPYESFYRTNILCFTGKDGHEVLYLPGDGNAFREFKNAKELETWFEQQIKKEDTRNAFLQHVSLADRQNEVEASLNDLANGKTFKDIWGDDLKPTIVKKRFKTEHYTEDTFSALTQLTKERTEQDADTLISSNGEIVLESVQQILQVVSMLVVPLLPMLGPVGIALDIGLTVAQLGTDIGIMYTADTQDDYNAALVDVGMSLLFLGLNGIDAISANKNAVQSATPFHQTLLKTDVTSLQKQPEFLQHIQLIKENDLSGRSAIMSGENRLQWVKKPIGEDLNFRWIDDEIGETEKNLQKMLFSRGESAVKLREFRQNPSGFCYEAMVESYNSLKNQGEQPKVIGLLIYKTPWDEAPLNHFAVFLNKDASDFVVDPTIRQFDPVLPEEATISTLGEWKALMINKVGVGKDSVIIMNTFDTPLLAKLNVAELHAGKGKFFQRSLINKDNINILKHSDSLENYIIKEISITNVELKKLAHDSVEYTYVKQGLERLMMLKSHLSIYSPNEIKVTHKIKGSFKKQILKYSVPKTDISALRSMGDARDIIPTVAGKRYIKIQKNAWINIEQSADSSFWIAFQGQKKLLMDFDEIKKRWIFPDLFAKKRGARLSKSSLAYGDSFSSNNDIAFDGVNTGRVLSEGSISAVYDIGNGYVMKKYKGYFDENHRSRIQYAENNVKGFNRYYGDNSATLQVTQHENGKSSVATKLIKIEGFSLSEINSVSDKDMLNDLLSNIKTKKPNETLSNYLRVKGIVHHDINKANIMYNNINNELSVIDFDSARFYPDGVSATPSQEEYMENKFSYVFKETQRDIERRLRELDRS</sequence>
<accession>A0A419AUM5</accession>
<dbReference type="Gene3D" id="3.10.670.10">
    <property type="entry name" value="Secreted effector protein ssei"/>
    <property type="match status" value="1"/>
</dbReference>
<dbReference type="Pfam" id="PF20178">
    <property type="entry name" value="ToxA_N"/>
    <property type="match status" value="1"/>
</dbReference>
<evidence type="ECO:0000259" key="2">
    <source>
        <dbReference type="Pfam" id="PF15645"/>
    </source>
</evidence>
<dbReference type="EMBL" id="QZDH01000031">
    <property type="protein sequence ID" value="RJL50501.1"/>
    <property type="molecule type" value="Genomic_DNA"/>
</dbReference>
<gene>
    <name evidence="5" type="ORF">D5071_13025</name>
</gene>
<feature type="domain" description="Kinase OspG kinase" evidence="4">
    <location>
        <begin position="1777"/>
        <end position="1935"/>
    </location>
</feature>
<dbReference type="InterPro" id="IPR046673">
    <property type="entry name" value="ToxA_N"/>
</dbReference>
<dbReference type="Proteomes" id="UP000283655">
    <property type="component" value="Unassembled WGS sequence"/>
</dbReference>
<feature type="domain" description="Dermonecrotic toxin N-terminal" evidence="3">
    <location>
        <begin position="893"/>
        <end position="1207"/>
    </location>
</feature>
<feature type="region of interest" description="Disordered" evidence="1">
    <location>
        <begin position="791"/>
        <end position="810"/>
    </location>
</feature>
<evidence type="ECO:0000259" key="4">
    <source>
        <dbReference type="Pfam" id="PF22303"/>
    </source>
</evidence>
<feature type="domain" description="Tox-PLDMTX" evidence="2">
    <location>
        <begin position="1458"/>
        <end position="1543"/>
    </location>
</feature>
<dbReference type="InterPro" id="IPR011009">
    <property type="entry name" value="Kinase-like_dom_sf"/>
</dbReference>
<evidence type="ECO:0000259" key="3">
    <source>
        <dbReference type="Pfam" id="PF20178"/>
    </source>
</evidence>
<feature type="region of interest" description="Disordered" evidence="1">
    <location>
        <begin position="1"/>
        <end position="23"/>
    </location>
</feature>
<dbReference type="SUPFAM" id="SSF56112">
    <property type="entry name" value="Protein kinase-like (PK-like)"/>
    <property type="match status" value="1"/>
</dbReference>
<dbReference type="InterPro" id="IPR054466">
    <property type="entry name" value="OspG_kinase"/>
</dbReference>
<dbReference type="Pfam" id="PF22303">
    <property type="entry name" value="OspG_kinase"/>
    <property type="match status" value="1"/>
</dbReference>
<name>A0A419AUM5_PECCA</name>